<evidence type="ECO:0000313" key="1">
    <source>
        <dbReference type="EMBL" id="KXB64142.1"/>
    </source>
</evidence>
<gene>
    <name evidence="1" type="ORF">HMPREF3180_01473</name>
</gene>
<name>A0A134A8U8_9FUSO</name>
<evidence type="ECO:0000313" key="2">
    <source>
        <dbReference type="Proteomes" id="UP000070483"/>
    </source>
</evidence>
<reference evidence="2" key="1">
    <citation type="submission" date="2016-01" db="EMBL/GenBank/DDBJ databases">
        <authorList>
            <person name="Mitreva M."/>
            <person name="Pepin K.H."/>
            <person name="Mihindukulasuriya K.A."/>
            <person name="Fulton R."/>
            <person name="Fronick C."/>
            <person name="O'Laughlin M."/>
            <person name="Miner T."/>
            <person name="Herter B."/>
            <person name="Rosa B.A."/>
            <person name="Cordes M."/>
            <person name="Tomlinson C."/>
            <person name="Wollam A."/>
            <person name="Palsikar V.B."/>
            <person name="Mardis E.R."/>
            <person name="Wilson R.K."/>
        </authorList>
    </citation>
    <scope>NUCLEOTIDE SEQUENCE [LARGE SCALE GENOMIC DNA]</scope>
    <source>
        <strain evidence="2">KA00185</strain>
    </source>
</reference>
<dbReference type="EMBL" id="LSDD01000104">
    <property type="protein sequence ID" value="KXB64142.1"/>
    <property type="molecule type" value="Genomic_DNA"/>
</dbReference>
<dbReference type="Gene3D" id="3.15.10.40">
    <property type="entry name" value="Uncharacterised protein PF07273, DUF1439"/>
    <property type="match status" value="1"/>
</dbReference>
<organism evidence="1 2">
    <name type="scientific">Leptotrichia wadei</name>
    <dbReference type="NCBI Taxonomy" id="157687"/>
    <lineage>
        <taxon>Bacteria</taxon>
        <taxon>Fusobacteriati</taxon>
        <taxon>Fusobacteriota</taxon>
        <taxon>Fusobacteriia</taxon>
        <taxon>Fusobacteriales</taxon>
        <taxon>Leptotrichiaceae</taxon>
        <taxon>Leptotrichia</taxon>
    </lineage>
</organism>
<dbReference type="PATRIC" id="fig|157687.3.peg.1466"/>
<protein>
    <recommendedName>
        <fullName evidence="3">Lipoprotein</fullName>
    </recommendedName>
</protein>
<sequence>MRLVMKNKNLFLKIVLFMLVIAFGIVSCDLLANKTLRVPDSMITKELNKKFPIEKNFLLGKVGLKSPVISFAGDRLYFSAEYDVSLLAGKAKGSIFLNSQVKFDPKTNKLYLVDLDVTKITDEKGNKIDDSVMAKSLKALVSNYLETNEVYTYDDDKKVKVKNMFIKDGKLFVQT</sequence>
<dbReference type="AlphaFoldDB" id="A0A134A8U8"/>
<accession>A0A134A8U8</accession>
<dbReference type="STRING" id="157687.HMPREF3180_01473"/>
<comment type="caution">
    <text evidence="1">The sequence shown here is derived from an EMBL/GenBank/DDBJ whole genome shotgun (WGS) entry which is preliminary data.</text>
</comment>
<evidence type="ECO:0008006" key="3">
    <source>
        <dbReference type="Google" id="ProtNLM"/>
    </source>
</evidence>
<proteinExistence type="predicted"/>
<keyword evidence="2" id="KW-1185">Reference proteome</keyword>
<dbReference type="Proteomes" id="UP000070483">
    <property type="component" value="Unassembled WGS sequence"/>
</dbReference>
<dbReference type="PROSITE" id="PS51257">
    <property type="entry name" value="PROKAR_LIPOPROTEIN"/>
    <property type="match status" value="1"/>
</dbReference>